<organism evidence="2">
    <name type="scientific">marine sediment metagenome</name>
    <dbReference type="NCBI Taxonomy" id="412755"/>
    <lineage>
        <taxon>unclassified sequences</taxon>
        <taxon>metagenomes</taxon>
        <taxon>ecological metagenomes</taxon>
    </lineage>
</organism>
<proteinExistence type="predicted"/>
<keyword evidence="1" id="KW-1133">Transmembrane helix</keyword>
<reference evidence="2" key="1">
    <citation type="journal article" date="2014" name="Front. Microbiol.">
        <title>High frequency of phylogenetically diverse reductive dehalogenase-homologous genes in deep subseafloor sedimentary metagenomes.</title>
        <authorList>
            <person name="Kawai M."/>
            <person name="Futagami T."/>
            <person name="Toyoda A."/>
            <person name="Takaki Y."/>
            <person name="Nishi S."/>
            <person name="Hori S."/>
            <person name="Arai W."/>
            <person name="Tsubouchi T."/>
            <person name="Morono Y."/>
            <person name="Uchiyama I."/>
            <person name="Ito T."/>
            <person name="Fujiyama A."/>
            <person name="Inagaki F."/>
            <person name="Takami H."/>
        </authorList>
    </citation>
    <scope>NUCLEOTIDE SEQUENCE</scope>
    <source>
        <strain evidence="2">Expedition CK06-06</strain>
    </source>
</reference>
<name>X1A777_9ZZZZ</name>
<feature type="transmembrane region" description="Helical" evidence="1">
    <location>
        <begin position="37"/>
        <end position="53"/>
    </location>
</feature>
<dbReference type="EMBL" id="BART01017428">
    <property type="protein sequence ID" value="GAG77594.1"/>
    <property type="molecule type" value="Genomic_DNA"/>
</dbReference>
<keyword evidence="1" id="KW-0812">Transmembrane</keyword>
<evidence type="ECO:0000313" key="2">
    <source>
        <dbReference type="EMBL" id="GAG77594.1"/>
    </source>
</evidence>
<dbReference type="AlphaFoldDB" id="X1A777"/>
<keyword evidence="1" id="KW-0472">Membrane</keyword>
<accession>X1A777</accession>
<gene>
    <name evidence="2" type="ORF">S01H4_33178</name>
</gene>
<protein>
    <submittedName>
        <fullName evidence="2">Uncharacterized protein</fullName>
    </submittedName>
</protein>
<feature type="transmembrane region" description="Helical" evidence="1">
    <location>
        <begin position="6"/>
        <end position="25"/>
    </location>
</feature>
<sequence>MNIPEILLFIFVGALGGITYVFMIADSWNDFMEFNSHKRIILGAIIGFIYFYLHSDWGYPNAVMTWVSGYMGPTFVDQLIEKRKKVATRSP</sequence>
<evidence type="ECO:0000256" key="1">
    <source>
        <dbReference type="SAM" id="Phobius"/>
    </source>
</evidence>
<comment type="caution">
    <text evidence="2">The sequence shown here is derived from an EMBL/GenBank/DDBJ whole genome shotgun (WGS) entry which is preliminary data.</text>
</comment>